<gene>
    <name evidence="2" type="ORF">HG15A2_09550</name>
</gene>
<protein>
    <submittedName>
        <fullName evidence="2">Uncharacterized protein</fullName>
    </submittedName>
</protein>
<dbReference type="OrthoDB" id="292841at2"/>
<proteinExistence type="predicted"/>
<feature type="region of interest" description="Disordered" evidence="1">
    <location>
        <begin position="183"/>
        <end position="211"/>
    </location>
</feature>
<keyword evidence="3" id="KW-1185">Reference proteome</keyword>
<name>A0A517MS38_9BACT</name>
<dbReference type="RefSeq" id="WP_145058264.1">
    <property type="nucleotide sequence ID" value="NZ_CP036263.1"/>
</dbReference>
<dbReference type="Proteomes" id="UP000319852">
    <property type="component" value="Chromosome"/>
</dbReference>
<dbReference type="AlphaFoldDB" id="A0A517MS38"/>
<dbReference type="EMBL" id="CP036263">
    <property type="protein sequence ID" value="QDS97691.1"/>
    <property type="molecule type" value="Genomic_DNA"/>
</dbReference>
<organism evidence="2 3">
    <name type="scientific">Adhaeretor mobilis</name>
    <dbReference type="NCBI Taxonomy" id="1930276"/>
    <lineage>
        <taxon>Bacteria</taxon>
        <taxon>Pseudomonadati</taxon>
        <taxon>Planctomycetota</taxon>
        <taxon>Planctomycetia</taxon>
        <taxon>Pirellulales</taxon>
        <taxon>Lacipirellulaceae</taxon>
        <taxon>Adhaeretor</taxon>
    </lineage>
</organism>
<evidence type="ECO:0000313" key="2">
    <source>
        <dbReference type="EMBL" id="QDS97691.1"/>
    </source>
</evidence>
<evidence type="ECO:0000256" key="1">
    <source>
        <dbReference type="SAM" id="MobiDB-lite"/>
    </source>
</evidence>
<feature type="region of interest" description="Disordered" evidence="1">
    <location>
        <begin position="126"/>
        <end position="159"/>
    </location>
</feature>
<feature type="compositionally biased region" description="Low complexity" evidence="1">
    <location>
        <begin position="183"/>
        <end position="196"/>
    </location>
</feature>
<accession>A0A517MS38</accession>
<feature type="compositionally biased region" description="Basic residues" evidence="1">
    <location>
        <begin position="135"/>
        <end position="151"/>
    </location>
</feature>
<dbReference type="KEGG" id="amob:HG15A2_09550"/>
<sequence>MSAEWYYLIEGIEIGPISGDEIKCLADTCKILPSTSTRRVFRGESTPWTRAGAIKVLYSDNVIDKLGPPICDDCGSTLTGDVCCNCQPSEAALAEGIALTCTETSFMQRYSGMSAHDIESALKNREYREKEITKPRKKVNPVRKRRSKPQRKVSQTSQESESNNGFLVVLAFCALLALFTTSDSSDTSSMTSSSRHSSTRPRDMPQNQWDYLNRKLQRELPGESRADIESASRAIWEFEKAKRTRGEY</sequence>
<reference evidence="2 3" key="1">
    <citation type="submission" date="2019-02" db="EMBL/GenBank/DDBJ databases">
        <title>Deep-cultivation of Planctomycetes and their phenomic and genomic characterization uncovers novel biology.</title>
        <authorList>
            <person name="Wiegand S."/>
            <person name="Jogler M."/>
            <person name="Boedeker C."/>
            <person name="Pinto D."/>
            <person name="Vollmers J."/>
            <person name="Rivas-Marin E."/>
            <person name="Kohn T."/>
            <person name="Peeters S.H."/>
            <person name="Heuer A."/>
            <person name="Rast P."/>
            <person name="Oberbeckmann S."/>
            <person name="Bunk B."/>
            <person name="Jeske O."/>
            <person name="Meyerdierks A."/>
            <person name="Storesund J.E."/>
            <person name="Kallscheuer N."/>
            <person name="Luecker S."/>
            <person name="Lage O.M."/>
            <person name="Pohl T."/>
            <person name="Merkel B.J."/>
            <person name="Hornburger P."/>
            <person name="Mueller R.-W."/>
            <person name="Bruemmer F."/>
            <person name="Labrenz M."/>
            <person name="Spormann A.M."/>
            <person name="Op den Camp H."/>
            <person name="Overmann J."/>
            <person name="Amann R."/>
            <person name="Jetten M.S.M."/>
            <person name="Mascher T."/>
            <person name="Medema M.H."/>
            <person name="Devos D.P."/>
            <person name="Kaster A.-K."/>
            <person name="Ovreas L."/>
            <person name="Rohde M."/>
            <person name="Galperin M.Y."/>
            <person name="Jogler C."/>
        </authorList>
    </citation>
    <scope>NUCLEOTIDE SEQUENCE [LARGE SCALE GENOMIC DNA]</scope>
    <source>
        <strain evidence="2 3">HG15A2</strain>
    </source>
</reference>
<evidence type="ECO:0000313" key="3">
    <source>
        <dbReference type="Proteomes" id="UP000319852"/>
    </source>
</evidence>